<feature type="domain" description="Aminoacyl-tRNA synthetase class Ia" evidence="12">
    <location>
        <begin position="791"/>
        <end position="832"/>
    </location>
</feature>
<sequence>MAYNFTVIEKKWQRYWLEYKTFRAPDPADAPGTPKAYVLDMFPYPSGAGLHVGHPEGYTATDIYSRYLRMKGYAVLHPMGWDAFGLPAEQYAVKNNVHPAETTRKNIGNFRRQIQSLGLSYDWDREVDTTDPKYYRWTQWIFLQLFNSYFDPTDKRAKPISHLLNQLQNGNAVVAPDGSVVLNPTTEGTEAITGEVRVERTWTELSPDERRDVIDGQRLAFMDEVPVNWCPALGTVLANEEVIDGKSEVGGFPVERRPMRQWMLRITAYADRLLADLDGLAWPESLKEMQRNWIGRSVGARVDFDIAPPDQPFNVNSASEARERAEDAADELSITVFTTRPDTLYGATYMVLAPEHPLVDRITPPSHRETIEAYRTQVAAKSERDRMAETKEKTGAFTGAYAINPVNGERIPVFVADYVLMGYGTGAIMAVPAHDERDFAFASKFKLPIRQVVAPADRGTPQSDTGFQPVRSGSGVGEREASEAPASAHGLDAHVTSEPTEAYTAEGVAINSGPLDGLPTAEAKRKIISILEDKGVGTGSTTYKLRDWLFSRQRYWGEPFPLLHDEATGDVYAVDESELPVLLPEVEDFRPRPVADGGTDVVPPLGRAAGWTHVSGVVTEAGGVRVVPEGTPNARRFRRELNTMPQWAGSCWYYLRYIDPTNAERFVDPAKERYWLPVDLYVGGVEHAVLHLLYSRFWHKVLFDLGHVSTPEPFQRLVNQGLILGEMEYHVFEQGADALQVSAADLRDIGEELVDKEVRLVGYHKQTRQRVLGRRLTEDAVEQTKEGYRLRTNQGIRVDARSFKMSKSRGNVVNPDDIVKDYGADAFRLYEMYMGPLEAQKPWSTRDIIGQTRFLNSVWRNMMGDETATGGGGVGSTNTTRAYDGQIPPTLDRLMHRTIKKVAEDVEGLRFNVAIAELIKLNNEMTKLDGVPRELAENFCLMLAPFAPHVAEEIWERLGHHRSLSGRPWPTYDPAKLVESTMELPVQVNGKLRGKISVPADATEDQILAAAAAAEGVTNWIEGKAVKKRLYVPKKLVNFVVG</sequence>
<dbReference type="Pfam" id="PF09334">
    <property type="entry name" value="tRNA-synt_1g"/>
    <property type="match status" value="1"/>
</dbReference>
<feature type="domain" description="Leucyl-tRNA synthetase editing" evidence="15">
    <location>
        <begin position="291"/>
        <end position="459"/>
    </location>
</feature>
<keyword evidence="3 9" id="KW-0436">Ligase</keyword>
<dbReference type="Pfam" id="PF13603">
    <property type="entry name" value="tRNA-synt_1_2"/>
    <property type="match status" value="1"/>
</dbReference>
<evidence type="ECO:0000256" key="10">
    <source>
        <dbReference type="RuleBase" id="RU363035"/>
    </source>
</evidence>
<dbReference type="FunFam" id="3.40.50.620:FF:000056">
    <property type="entry name" value="Leucine--tRNA ligase"/>
    <property type="match status" value="1"/>
</dbReference>
<dbReference type="FunFam" id="3.10.20.590:FF:000001">
    <property type="entry name" value="Leucine--tRNA ligase"/>
    <property type="match status" value="1"/>
</dbReference>
<evidence type="ECO:0000256" key="3">
    <source>
        <dbReference type="ARBA" id="ARBA00022598"/>
    </source>
</evidence>
<dbReference type="Pfam" id="PF00133">
    <property type="entry name" value="tRNA-synt_1"/>
    <property type="match status" value="1"/>
</dbReference>
<feature type="short sequence motif" description="'KMSKS' region" evidence="9">
    <location>
        <begin position="804"/>
        <end position="808"/>
    </location>
</feature>
<feature type="domain" description="Methionyl/Leucyl tRNA synthetase" evidence="14">
    <location>
        <begin position="41"/>
        <end position="146"/>
    </location>
</feature>
<dbReference type="GO" id="GO:0005524">
    <property type="term" value="F:ATP binding"/>
    <property type="evidence" value="ECO:0007669"/>
    <property type="project" value="UniProtKB-UniRule"/>
</dbReference>
<evidence type="ECO:0000256" key="8">
    <source>
        <dbReference type="ARBA" id="ARBA00047469"/>
    </source>
</evidence>
<dbReference type="FunFam" id="3.40.50.620:FF:000060">
    <property type="entry name" value="Leucine--tRNA ligase"/>
    <property type="match status" value="1"/>
</dbReference>
<dbReference type="SUPFAM" id="SSF50677">
    <property type="entry name" value="ValRS/IleRS/LeuRS editing domain"/>
    <property type="match status" value="1"/>
</dbReference>
<evidence type="ECO:0000259" key="14">
    <source>
        <dbReference type="Pfam" id="PF09334"/>
    </source>
</evidence>
<keyword evidence="7 9" id="KW-0030">Aminoacyl-tRNA synthetase</keyword>
<dbReference type="SUPFAM" id="SSF47323">
    <property type="entry name" value="Anticodon-binding domain of a subclass of class I aminoacyl-tRNA synthetases"/>
    <property type="match status" value="1"/>
</dbReference>
<keyword evidence="5 9" id="KW-0067">ATP-binding</keyword>
<feature type="binding site" evidence="9">
    <location>
        <position position="807"/>
    </location>
    <ligand>
        <name>ATP</name>
        <dbReference type="ChEBI" id="CHEBI:30616"/>
    </ligand>
</feature>
<feature type="domain" description="Methionyl/Valyl/Leucyl/Isoleucyl-tRNA synthetase anticodon-binding" evidence="13">
    <location>
        <begin position="894"/>
        <end position="1004"/>
    </location>
</feature>
<comment type="caution">
    <text evidence="9">Lacks conserved residue(s) required for the propagation of feature annotation.</text>
</comment>
<feature type="region of interest" description="Disordered" evidence="11">
    <location>
        <begin position="455"/>
        <end position="492"/>
    </location>
</feature>
<dbReference type="InterPro" id="IPR009080">
    <property type="entry name" value="tRNAsynth_Ia_anticodon-bd"/>
</dbReference>
<evidence type="ECO:0000256" key="2">
    <source>
        <dbReference type="ARBA" id="ARBA00022490"/>
    </source>
</evidence>
<dbReference type="EMBL" id="CADCUQ010000875">
    <property type="protein sequence ID" value="CAA9435596.1"/>
    <property type="molecule type" value="Genomic_DNA"/>
</dbReference>
<keyword evidence="6 9" id="KW-0648">Protein biosynthesis</keyword>
<comment type="subcellular location">
    <subcellularLocation>
        <location evidence="9">Cytoplasm</location>
    </subcellularLocation>
</comment>
<dbReference type="Gene3D" id="1.10.730.10">
    <property type="entry name" value="Isoleucyl-tRNA Synthetase, Domain 1"/>
    <property type="match status" value="1"/>
</dbReference>
<keyword evidence="4 9" id="KW-0547">Nucleotide-binding</keyword>
<evidence type="ECO:0000259" key="15">
    <source>
        <dbReference type="Pfam" id="PF13603"/>
    </source>
</evidence>
<organism evidence="16">
    <name type="scientific">uncultured Phycisphaerae bacterium</name>
    <dbReference type="NCBI Taxonomy" id="904963"/>
    <lineage>
        <taxon>Bacteria</taxon>
        <taxon>Pseudomonadati</taxon>
        <taxon>Planctomycetota</taxon>
        <taxon>Phycisphaerae</taxon>
        <taxon>environmental samples</taxon>
    </lineage>
</organism>
<dbReference type="InterPro" id="IPR001412">
    <property type="entry name" value="aa-tRNA-synth_I_CS"/>
</dbReference>
<evidence type="ECO:0000256" key="6">
    <source>
        <dbReference type="ARBA" id="ARBA00022917"/>
    </source>
</evidence>
<evidence type="ECO:0000259" key="12">
    <source>
        <dbReference type="Pfam" id="PF00133"/>
    </source>
</evidence>
<evidence type="ECO:0000256" key="5">
    <source>
        <dbReference type="ARBA" id="ARBA00022840"/>
    </source>
</evidence>
<dbReference type="PRINTS" id="PR00985">
    <property type="entry name" value="TRNASYNTHLEU"/>
</dbReference>
<evidence type="ECO:0000313" key="16">
    <source>
        <dbReference type="EMBL" id="CAA9435596.1"/>
    </source>
</evidence>
<evidence type="ECO:0000256" key="11">
    <source>
        <dbReference type="SAM" id="MobiDB-lite"/>
    </source>
</evidence>
<evidence type="ECO:0000256" key="1">
    <source>
        <dbReference type="ARBA" id="ARBA00005594"/>
    </source>
</evidence>
<name>A0A6J4QES2_9BACT</name>
<dbReference type="GO" id="GO:0005829">
    <property type="term" value="C:cytosol"/>
    <property type="evidence" value="ECO:0007669"/>
    <property type="project" value="TreeGrafter"/>
</dbReference>
<comment type="similarity">
    <text evidence="1 9 10">Belongs to the class-I aminoacyl-tRNA synthetase family.</text>
</comment>
<dbReference type="InterPro" id="IPR002302">
    <property type="entry name" value="Leu-tRNA-ligase"/>
</dbReference>
<dbReference type="Gene3D" id="3.90.740.10">
    <property type="entry name" value="Valyl/Leucyl/Isoleucyl-tRNA synthetase, editing domain"/>
    <property type="match status" value="1"/>
</dbReference>
<dbReference type="PANTHER" id="PTHR43740">
    <property type="entry name" value="LEUCYL-TRNA SYNTHETASE"/>
    <property type="match status" value="1"/>
</dbReference>
<evidence type="ECO:0000259" key="13">
    <source>
        <dbReference type="Pfam" id="PF08264"/>
    </source>
</evidence>
<evidence type="ECO:0000256" key="9">
    <source>
        <dbReference type="HAMAP-Rule" id="MF_00049"/>
    </source>
</evidence>
<dbReference type="InterPro" id="IPR013155">
    <property type="entry name" value="M/V/L/I-tRNA-synth_anticd-bd"/>
</dbReference>
<comment type="catalytic activity">
    <reaction evidence="8 9">
        <text>tRNA(Leu) + L-leucine + ATP = L-leucyl-tRNA(Leu) + AMP + diphosphate</text>
        <dbReference type="Rhea" id="RHEA:11688"/>
        <dbReference type="Rhea" id="RHEA-COMP:9613"/>
        <dbReference type="Rhea" id="RHEA-COMP:9622"/>
        <dbReference type="ChEBI" id="CHEBI:30616"/>
        <dbReference type="ChEBI" id="CHEBI:33019"/>
        <dbReference type="ChEBI" id="CHEBI:57427"/>
        <dbReference type="ChEBI" id="CHEBI:78442"/>
        <dbReference type="ChEBI" id="CHEBI:78494"/>
        <dbReference type="ChEBI" id="CHEBI:456215"/>
        <dbReference type="EC" id="6.1.1.4"/>
    </reaction>
</comment>
<dbReference type="GO" id="GO:0006429">
    <property type="term" value="P:leucyl-tRNA aminoacylation"/>
    <property type="evidence" value="ECO:0007669"/>
    <property type="project" value="UniProtKB-UniRule"/>
</dbReference>
<dbReference type="FunFam" id="1.10.730.10:FF:000011">
    <property type="entry name" value="Leucine--tRNA ligase chloroplastic/mitochondrial"/>
    <property type="match status" value="1"/>
</dbReference>
<dbReference type="AlphaFoldDB" id="A0A6J4QES2"/>
<accession>A0A6J4QES2</accession>
<gene>
    <name evidence="9" type="primary">leuS</name>
    <name evidence="16" type="ORF">AVDCRST_MAG64-3779</name>
</gene>
<evidence type="ECO:0000256" key="7">
    <source>
        <dbReference type="ARBA" id="ARBA00023146"/>
    </source>
</evidence>
<dbReference type="NCBIfam" id="TIGR00396">
    <property type="entry name" value="leuS_bact"/>
    <property type="match status" value="1"/>
</dbReference>
<dbReference type="PROSITE" id="PS00178">
    <property type="entry name" value="AA_TRNA_LIGASE_I"/>
    <property type="match status" value="1"/>
</dbReference>
<evidence type="ECO:0000256" key="4">
    <source>
        <dbReference type="ARBA" id="ARBA00022741"/>
    </source>
</evidence>
<protein>
    <recommendedName>
        <fullName evidence="9">Leucine--tRNA ligase</fullName>
        <ecNumber evidence="9">6.1.1.4</ecNumber>
    </recommendedName>
    <alternativeName>
        <fullName evidence="9">Leucyl-tRNA synthetase</fullName>
        <shortName evidence="9">LeuRS</shortName>
    </alternativeName>
</protein>
<dbReference type="InterPro" id="IPR025709">
    <property type="entry name" value="Leu_tRNA-synth_edit"/>
</dbReference>
<dbReference type="Pfam" id="PF08264">
    <property type="entry name" value="Anticodon_1"/>
    <property type="match status" value="1"/>
</dbReference>
<dbReference type="PANTHER" id="PTHR43740:SF2">
    <property type="entry name" value="LEUCINE--TRNA LIGASE, MITOCHONDRIAL"/>
    <property type="match status" value="1"/>
</dbReference>
<dbReference type="InterPro" id="IPR014729">
    <property type="entry name" value="Rossmann-like_a/b/a_fold"/>
</dbReference>
<dbReference type="InterPro" id="IPR009008">
    <property type="entry name" value="Val/Leu/Ile-tRNA-synth_edit"/>
</dbReference>
<keyword evidence="2 9" id="KW-0963">Cytoplasm</keyword>
<dbReference type="EC" id="6.1.1.4" evidence="9"/>
<dbReference type="CDD" id="cd07958">
    <property type="entry name" value="Anticodon_Ia_Leu_BEm"/>
    <property type="match status" value="1"/>
</dbReference>
<reference evidence="16" key="1">
    <citation type="submission" date="2020-02" db="EMBL/GenBank/DDBJ databases">
        <authorList>
            <person name="Meier V. D."/>
        </authorList>
    </citation>
    <scope>NUCLEOTIDE SEQUENCE</scope>
    <source>
        <strain evidence="16">AVDCRST_MAG64</strain>
    </source>
</reference>
<dbReference type="Gene3D" id="3.40.50.620">
    <property type="entry name" value="HUPs"/>
    <property type="match status" value="3"/>
</dbReference>
<dbReference type="GO" id="GO:0002161">
    <property type="term" value="F:aminoacyl-tRNA deacylase activity"/>
    <property type="evidence" value="ECO:0007669"/>
    <property type="project" value="InterPro"/>
</dbReference>
<dbReference type="SUPFAM" id="SSF52374">
    <property type="entry name" value="Nucleotidylyl transferase"/>
    <property type="match status" value="1"/>
</dbReference>
<dbReference type="GO" id="GO:0004823">
    <property type="term" value="F:leucine-tRNA ligase activity"/>
    <property type="evidence" value="ECO:0007669"/>
    <property type="project" value="UniProtKB-UniRule"/>
</dbReference>
<dbReference type="HAMAP" id="MF_00049_B">
    <property type="entry name" value="Leu_tRNA_synth_B"/>
    <property type="match status" value="1"/>
</dbReference>
<proteinExistence type="inferred from homology"/>
<dbReference type="InterPro" id="IPR002300">
    <property type="entry name" value="aa-tRNA-synth_Ia"/>
</dbReference>
<dbReference type="InterPro" id="IPR015413">
    <property type="entry name" value="Methionyl/Leucyl_tRNA_Synth"/>
</dbReference>